<dbReference type="EMBL" id="MCGE01000012">
    <property type="protein sequence ID" value="ORZ15747.1"/>
    <property type="molecule type" value="Genomic_DNA"/>
</dbReference>
<evidence type="ECO:0000313" key="8">
    <source>
        <dbReference type="EMBL" id="ORZ15747.1"/>
    </source>
</evidence>
<evidence type="ECO:0000256" key="1">
    <source>
        <dbReference type="ARBA" id="ARBA00022408"/>
    </source>
</evidence>
<dbReference type="PROSITE" id="PS51037">
    <property type="entry name" value="YEATS"/>
    <property type="match status" value="1"/>
</dbReference>
<feature type="coiled-coil region" evidence="6">
    <location>
        <begin position="179"/>
        <end position="206"/>
    </location>
</feature>
<evidence type="ECO:0000259" key="7">
    <source>
        <dbReference type="PROSITE" id="PS51037"/>
    </source>
</evidence>
<dbReference type="STRING" id="90262.A0A1X2IFQ8"/>
<dbReference type="PANTHER" id="PTHR47573">
    <property type="entry name" value="PROTEIN AF-9 HOMOLOG"/>
    <property type="match status" value="1"/>
</dbReference>
<sequence length="214" mass="24488">MSSNKRIKGLSISRPIYYGNTATPLNGKKASNSDHTHKWTVMLKGLNNEDLSYYIRKVVFRLHETYPNPLRTVEQPPFELTETGWGEFEIMIKVHFQVATSEKSVTLYHHLRLHPYEDDVNGQPWPKDKPVSSLIYDELVFNEPTEAFKEILAKNNALQPNLPAKKPSGKDPLAPLFSVQLEQEELDRLDNAQREVNAQIVSLKQRMASLDSDS</sequence>
<comment type="caution">
    <text evidence="8">The sequence shown here is derived from an EMBL/GenBank/DDBJ whole genome shotgun (WGS) entry which is preliminary data.</text>
</comment>
<dbReference type="CDD" id="cd16908">
    <property type="entry name" value="YEATS_Yaf9_like"/>
    <property type="match status" value="1"/>
</dbReference>
<organism evidence="8 9">
    <name type="scientific">Absidia repens</name>
    <dbReference type="NCBI Taxonomy" id="90262"/>
    <lineage>
        <taxon>Eukaryota</taxon>
        <taxon>Fungi</taxon>
        <taxon>Fungi incertae sedis</taxon>
        <taxon>Mucoromycota</taxon>
        <taxon>Mucoromycotina</taxon>
        <taxon>Mucoromycetes</taxon>
        <taxon>Mucorales</taxon>
        <taxon>Cunninghamellaceae</taxon>
        <taxon>Absidia</taxon>
    </lineage>
</organism>
<evidence type="ECO:0000256" key="5">
    <source>
        <dbReference type="PROSITE-ProRule" id="PRU00376"/>
    </source>
</evidence>
<evidence type="ECO:0000256" key="3">
    <source>
        <dbReference type="ARBA" id="ARBA00023163"/>
    </source>
</evidence>
<accession>A0A1X2IFQ8</accession>
<dbReference type="InterPro" id="IPR005033">
    <property type="entry name" value="YEATS"/>
</dbReference>
<keyword evidence="4 5" id="KW-0539">Nucleus</keyword>
<keyword evidence="2" id="KW-0805">Transcription regulation</keyword>
<dbReference type="OrthoDB" id="16041at2759"/>
<dbReference type="GO" id="GO:0000785">
    <property type="term" value="C:chromatin"/>
    <property type="evidence" value="ECO:0007669"/>
    <property type="project" value="UniProtKB-ARBA"/>
</dbReference>
<dbReference type="Pfam" id="PF03366">
    <property type="entry name" value="YEATS"/>
    <property type="match status" value="1"/>
</dbReference>
<dbReference type="PANTHER" id="PTHR47573:SF1">
    <property type="entry name" value="PROTEIN AF-9 HOMOLOG"/>
    <property type="match status" value="1"/>
</dbReference>
<dbReference type="Proteomes" id="UP000193560">
    <property type="component" value="Unassembled WGS sequence"/>
</dbReference>
<dbReference type="GO" id="GO:0005634">
    <property type="term" value="C:nucleus"/>
    <property type="evidence" value="ECO:0007669"/>
    <property type="project" value="UniProtKB-SubCell"/>
</dbReference>
<feature type="domain" description="YEATS" evidence="7">
    <location>
        <begin position="6"/>
        <end position="155"/>
    </location>
</feature>
<evidence type="ECO:0000256" key="2">
    <source>
        <dbReference type="ARBA" id="ARBA00023015"/>
    </source>
</evidence>
<gene>
    <name evidence="8" type="ORF">BCR42DRAFT_375584</name>
</gene>
<protein>
    <recommendedName>
        <fullName evidence="1">Protein AF-9 homolog</fullName>
    </recommendedName>
</protein>
<evidence type="ECO:0000256" key="6">
    <source>
        <dbReference type="SAM" id="Coils"/>
    </source>
</evidence>
<dbReference type="InterPro" id="IPR038704">
    <property type="entry name" value="YEAST_sf"/>
</dbReference>
<evidence type="ECO:0000313" key="9">
    <source>
        <dbReference type="Proteomes" id="UP000193560"/>
    </source>
</evidence>
<dbReference type="InterPro" id="IPR055129">
    <property type="entry name" value="YEATS_dom"/>
</dbReference>
<dbReference type="Gene3D" id="2.60.40.1970">
    <property type="entry name" value="YEATS domain"/>
    <property type="match status" value="1"/>
</dbReference>
<dbReference type="GO" id="GO:0006355">
    <property type="term" value="P:regulation of DNA-templated transcription"/>
    <property type="evidence" value="ECO:0007669"/>
    <property type="project" value="InterPro"/>
</dbReference>
<keyword evidence="6" id="KW-0175">Coiled coil</keyword>
<comment type="subcellular location">
    <subcellularLocation>
        <location evidence="5">Nucleus</location>
    </subcellularLocation>
</comment>
<keyword evidence="9" id="KW-1185">Reference proteome</keyword>
<evidence type="ECO:0000256" key="4">
    <source>
        <dbReference type="ARBA" id="ARBA00023242"/>
    </source>
</evidence>
<reference evidence="8 9" key="1">
    <citation type="submission" date="2016-07" db="EMBL/GenBank/DDBJ databases">
        <title>Pervasive Adenine N6-methylation of Active Genes in Fungi.</title>
        <authorList>
            <consortium name="DOE Joint Genome Institute"/>
            <person name="Mondo S.J."/>
            <person name="Dannebaum R.O."/>
            <person name="Kuo R.C."/>
            <person name="Labutti K."/>
            <person name="Haridas S."/>
            <person name="Kuo A."/>
            <person name="Salamov A."/>
            <person name="Ahrendt S.R."/>
            <person name="Lipzen A."/>
            <person name="Sullivan W."/>
            <person name="Andreopoulos W.B."/>
            <person name="Clum A."/>
            <person name="Lindquist E."/>
            <person name="Daum C."/>
            <person name="Ramamoorthy G.K."/>
            <person name="Gryganskyi A."/>
            <person name="Culley D."/>
            <person name="Magnuson J.K."/>
            <person name="James T.Y."/>
            <person name="O'Malley M.A."/>
            <person name="Stajich J.E."/>
            <person name="Spatafora J.W."/>
            <person name="Visel A."/>
            <person name="Grigoriev I.V."/>
        </authorList>
    </citation>
    <scope>NUCLEOTIDE SEQUENCE [LARGE SCALE GENOMIC DNA]</scope>
    <source>
        <strain evidence="8 9">NRRL 1336</strain>
    </source>
</reference>
<dbReference type="AlphaFoldDB" id="A0A1X2IFQ8"/>
<keyword evidence="3" id="KW-0804">Transcription</keyword>
<proteinExistence type="predicted"/>
<name>A0A1X2IFQ8_9FUNG</name>